<name>A0A938Y2R3_9BACL</name>
<gene>
    <name evidence="1" type="ORF">JOD01_003897</name>
</gene>
<dbReference type="EMBL" id="JAFBEB010000022">
    <property type="protein sequence ID" value="MBM7592235.1"/>
    <property type="molecule type" value="Genomic_DNA"/>
</dbReference>
<proteinExistence type="predicted"/>
<evidence type="ECO:0000313" key="1">
    <source>
        <dbReference type="EMBL" id="MBM7592235.1"/>
    </source>
</evidence>
<protein>
    <submittedName>
        <fullName evidence="1">Uncharacterized protein</fullName>
    </submittedName>
</protein>
<dbReference type="AlphaFoldDB" id="A0A938Y2R3"/>
<dbReference type="Pfam" id="PF26325">
    <property type="entry name" value="YhjD"/>
    <property type="match status" value="1"/>
</dbReference>
<dbReference type="InterPro" id="IPR058600">
    <property type="entry name" value="YhjD-like"/>
</dbReference>
<dbReference type="Proteomes" id="UP000717624">
    <property type="component" value="Unassembled WGS sequence"/>
</dbReference>
<organism evidence="1 2">
    <name type="scientific">Brevibacillus fulvus</name>
    <dbReference type="NCBI Taxonomy" id="1125967"/>
    <lineage>
        <taxon>Bacteria</taxon>
        <taxon>Bacillati</taxon>
        <taxon>Bacillota</taxon>
        <taxon>Bacilli</taxon>
        <taxon>Bacillales</taxon>
        <taxon>Paenibacillaceae</taxon>
        <taxon>Brevibacillus</taxon>
    </lineage>
</organism>
<keyword evidence="2" id="KW-1185">Reference proteome</keyword>
<sequence length="119" mass="13877">MTPLSEEKWRPVLQECIVYDLLFKALMADKEKIGEAGLKLRYGPTLEKLSLLAEKQHHHFRRELGKLGCKILTRENRGGFYVVQCKVRGFIQEAIYWGEMLQSECEVRLLKLIGQENQL</sequence>
<reference evidence="1" key="1">
    <citation type="submission" date="2021-01" db="EMBL/GenBank/DDBJ databases">
        <title>Genomic Encyclopedia of Type Strains, Phase IV (KMG-IV): sequencing the most valuable type-strain genomes for metagenomic binning, comparative biology and taxonomic classification.</title>
        <authorList>
            <person name="Goeker M."/>
        </authorList>
    </citation>
    <scope>NUCLEOTIDE SEQUENCE</scope>
    <source>
        <strain evidence="1">DSM 25523</strain>
    </source>
</reference>
<comment type="caution">
    <text evidence="1">The sequence shown here is derived from an EMBL/GenBank/DDBJ whole genome shotgun (WGS) entry which is preliminary data.</text>
</comment>
<evidence type="ECO:0000313" key="2">
    <source>
        <dbReference type="Proteomes" id="UP000717624"/>
    </source>
</evidence>
<accession>A0A938Y2R3</accession>